<sequence length="318" mass="35350">MVDISDMTARSTVGNAKSKAQAFVHELRATPPDKTFILGSKLWNIAVDASSVIVKPLQHPVRNEFMYSLGQPFGGTTAFIEQFDGDDELLERVEWTVLTLGQYDDLPLEVSSASSLNAIHWDNTSPELPKFPVWKPQNGTVVIPLTATWVDSGVLHTYTYQIFKEESTAQGTENYVDVYISADVGGKIPVLDVLTIDLKAGVKTGHKKYTKEETKNAVRTGTQVSRNFTVQKVGRHCLVMSPRNVTPPYGSAEIVDVAIVQFGYQIIPREGGDTLGPYWPWYHLNGTEFPDMAYNQAEMQLKKLMEDSAIEIAKKAHL</sequence>
<dbReference type="EMBL" id="BSPC01000027">
    <property type="protein sequence ID" value="GLS20125.1"/>
    <property type="molecule type" value="Genomic_DNA"/>
</dbReference>
<proteinExistence type="predicted"/>
<evidence type="ECO:0000313" key="2">
    <source>
        <dbReference type="Proteomes" id="UP001156882"/>
    </source>
</evidence>
<keyword evidence="2" id="KW-1185">Reference proteome</keyword>
<gene>
    <name evidence="1" type="ORF">GCM10007874_31420</name>
</gene>
<organism evidence="1 2">
    <name type="scientific">Labrys miyagiensis</name>
    <dbReference type="NCBI Taxonomy" id="346912"/>
    <lineage>
        <taxon>Bacteria</taxon>
        <taxon>Pseudomonadati</taxon>
        <taxon>Pseudomonadota</taxon>
        <taxon>Alphaproteobacteria</taxon>
        <taxon>Hyphomicrobiales</taxon>
        <taxon>Xanthobacteraceae</taxon>
        <taxon>Labrys</taxon>
    </lineage>
</organism>
<name>A0ABQ6CML7_9HYPH</name>
<evidence type="ECO:0000313" key="1">
    <source>
        <dbReference type="EMBL" id="GLS20125.1"/>
    </source>
</evidence>
<reference evidence="2" key="1">
    <citation type="journal article" date="2019" name="Int. J. Syst. Evol. Microbiol.">
        <title>The Global Catalogue of Microorganisms (GCM) 10K type strain sequencing project: providing services to taxonomists for standard genome sequencing and annotation.</title>
        <authorList>
            <consortium name="The Broad Institute Genomics Platform"/>
            <consortium name="The Broad Institute Genome Sequencing Center for Infectious Disease"/>
            <person name="Wu L."/>
            <person name="Ma J."/>
        </authorList>
    </citation>
    <scope>NUCLEOTIDE SEQUENCE [LARGE SCALE GENOMIC DNA]</scope>
    <source>
        <strain evidence="2">NBRC 101365</strain>
    </source>
</reference>
<dbReference type="Proteomes" id="UP001156882">
    <property type="component" value="Unassembled WGS sequence"/>
</dbReference>
<protein>
    <submittedName>
        <fullName evidence="1">Uncharacterized protein</fullName>
    </submittedName>
</protein>
<accession>A0ABQ6CML7</accession>
<comment type="caution">
    <text evidence="1">The sequence shown here is derived from an EMBL/GenBank/DDBJ whole genome shotgun (WGS) entry which is preliminary data.</text>
</comment>
<dbReference type="RefSeq" id="WP_284313220.1">
    <property type="nucleotide sequence ID" value="NZ_BSPC01000027.1"/>
</dbReference>